<proteinExistence type="predicted"/>
<dbReference type="AlphaFoldDB" id="A0A1W6N484"/>
<evidence type="ECO:0008006" key="3">
    <source>
        <dbReference type="Google" id="ProtNLM"/>
    </source>
</evidence>
<gene>
    <name evidence="1" type="ORF">GQ61_04640</name>
</gene>
<accession>A0A1W6N484</accession>
<name>A0A1W6N484_9PROT</name>
<dbReference type="EMBL" id="CP008743">
    <property type="protein sequence ID" value="ARN84707.1"/>
    <property type="molecule type" value="Genomic_DNA"/>
</dbReference>
<sequence length="282" mass="33462">MLAQAQPKPSNQSDPSWWWQNQASSRAWQNQAPQWWWQNQAPQWWNWQHQAPQQWHGWQNQAPQWWNWNNQAPQQWNSWQNQANPNWWWQNQAPQQWHGWQNQAPQWWNWNNQAPQQWNSWQNQANPSWWWQNQAPQAWWNPAWKEDNVKNFPGYGGGDGPGSNNPWPANGWQSWNFYKGEGAWWASQGFAVKYWDNDTETTIECYIPGINAENCELTTFGNDVRIRLVGQENQGYINLSLPPYADTTRIAATAAKELLKITVPTRAEITSNIKKFKPSKAK</sequence>
<dbReference type="Proteomes" id="UP000237351">
    <property type="component" value="Chromosome"/>
</dbReference>
<dbReference type="KEGG" id="naf:GQ61_04640"/>
<reference evidence="1 2" key="1">
    <citation type="submission" date="2014-06" db="EMBL/GenBank/DDBJ databases">
        <title>The genome of the endonuclear symbiont Nucleicultrix amoebiphila.</title>
        <authorList>
            <person name="Schulz F."/>
            <person name="Horn M."/>
        </authorList>
    </citation>
    <scope>NUCLEOTIDE SEQUENCE [LARGE SCALE GENOMIC DNA]</scope>
    <source>
        <strain evidence="1 2">FS5</strain>
    </source>
</reference>
<organism evidence="1 2">
    <name type="scientific">Candidatus Nucleicultrix amoebiphila FS5</name>
    <dbReference type="NCBI Taxonomy" id="1414854"/>
    <lineage>
        <taxon>Bacteria</taxon>
        <taxon>Pseudomonadati</taxon>
        <taxon>Pseudomonadota</taxon>
        <taxon>Alphaproteobacteria</taxon>
        <taxon>Holosporales</taxon>
        <taxon>Candidatus Nucleicultricaceae</taxon>
        <taxon>Candidatus Nucleicultrix</taxon>
    </lineage>
</organism>
<evidence type="ECO:0000313" key="1">
    <source>
        <dbReference type="EMBL" id="ARN84707.1"/>
    </source>
</evidence>
<dbReference type="InterPro" id="IPR008978">
    <property type="entry name" value="HSP20-like_chaperone"/>
</dbReference>
<evidence type="ECO:0000313" key="2">
    <source>
        <dbReference type="Proteomes" id="UP000237351"/>
    </source>
</evidence>
<keyword evidence="2" id="KW-1185">Reference proteome</keyword>
<dbReference type="RefSeq" id="WP_085784172.1">
    <property type="nucleotide sequence ID" value="NZ_CP008743.1"/>
</dbReference>
<dbReference type="CDD" id="cd00298">
    <property type="entry name" value="ACD_sHsps_p23-like"/>
    <property type="match status" value="1"/>
</dbReference>
<dbReference type="SUPFAM" id="SSF49764">
    <property type="entry name" value="HSP20-like chaperones"/>
    <property type="match status" value="1"/>
</dbReference>
<dbReference type="STRING" id="1414854.GQ61_04640"/>
<protein>
    <recommendedName>
        <fullName evidence="3">SHSP domain-containing protein</fullName>
    </recommendedName>
</protein>